<comment type="caution">
    <text evidence="1">The sequence shown here is derived from an EMBL/GenBank/DDBJ whole genome shotgun (WGS) entry which is preliminary data.</text>
</comment>
<accession>A0ABR2HVP0</accession>
<proteinExistence type="predicted"/>
<evidence type="ECO:0000313" key="2">
    <source>
        <dbReference type="Proteomes" id="UP001470230"/>
    </source>
</evidence>
<name>A0ABR2HVP0_9EUKA</name>
<dbReference type="EMBL" id="JAPFFF010000022">
    <property type="protein sequence ID" value="KAK8853684.1"/>
    <property type="molecule type" value="Genomic_DNA"/>
</dbReference>
<reference evidence="1 2" key="1">
    <citation type="submission" date="2024-04" db="EMBL/GenBank/DDBJ databases">
        <title>Tritrichomonas musculus Genome.</title>
        <authorList>
            <person name="Alves-Ferreira E."/>
            <person name="Grigg M."/>
            <person name="Lorenzi H."/>
            <person name="Galac M."/>
        </authorList>
    </citation>
    <scope>NUCLEOTIDE SEQUENCE [LARGE SCALE GENOMIC DNA]</scope>
    <source>
        <strain evidence="1 2">EAF2021</strain>
    </source>
</reference>
<organism evidence="1 2">
    <name type="scientific">Tritrichomonas musculus</name>
    <dbReference type="NCBI Taxonomy" id="1915356"/>
    <lineage>
        <taxon>Eukaryota</taxon>
        <taxon>Metamonada</taxon>
        <taxon>Parabasalia</taxon>
        <taxon>Tritrichomonadida</taxon>
        <taxon>Tritrichomonadidae</taxon>
        <taxon>Tritrichomonas</taxon>
    </lineage>
</organism>
<gene>
    <name evidence="1" type="ORF">M9Y10_017245</name>
</gene>
<evidence type="ECO:0000313" key="1">
    <source>
        <dbReference type="EMBL" id="KAK8853684.1"/>
    </source>
</evidence>
<dbReference type="Proteomes" id="UP001470230">
    <property type="component" value="Unassembled WGS sequence"/>
</dbReference>
<protein>
    <submittedName>
        <fullName evidence="1">Uncharacterized protein</fullName>
    </submittedName>
</protein>
<keyword evidence="2" id="KW-1185">Reference proteome</keyword>
<sequence length="100" mass="11773">MFNKADYLAIYEEFEDKGIFQDDIEIGSFPSSRYVSEDDVPSILFEEIEQPVPKKTSQTPERPKIIMPQINQSSSWDILEKHLQESLKFVQEQKKKFESK</sequence>